<feature type="binding site" evidence="5">
    <location>
        <position position="266"/>
    </location>
    <ligand>
        <name>substrate</name>
    </ligand>
</feature>
<reference evidence="8 9" key="1">
    <citation type="submission" date="2020-02" db="EMBL/GenBank/DDBJ databases">
        <authorList>
            <person name="Babadi Z.K."/>
            <person name="Risdian C."/>
            <person name="Ebrahimipour G.H."/>
            <person name="Wink J."/>
        </authorList>
    </citation>
    <scope>NUCLEOTIDE SEQUENCE [LARGE SCALE GENOMIC DNA]</scope>
    <source>
        <strain evidence="8 9">ZKHCc1 1396</strain>
    </source>
</reference>
<dbReference type="SUPFAM" id="SSF53720">
    <property type="entry name" value="ALDH-like"/>
    <property type="match status" value="1"/>
</dbReference>
<dbReference type="GO" id="GO:0004399">
    <property type="term" value="F:histidinol dehydrogenase activity"/>
    <property type="evidence" value="ECO:0007669"/>
    <property type="project" value="UniProtKB-EC"/>
</dbReference>
<keyword evidence="5" id="KW-0028">Amino-acid biosynthesis</keyword>
<dbReference type="InterPro" id="IPR012131">
    <property type="entry name" value="Hstdl_DH"/>
</dbReference>
<keyword evidence="5" id="KW-0520">NAD</keyword>
<dbReference type="Gene3D" id="3.40.50.1980">
    <property type="entry name" value="Nitrogenase molybdenum iron protein domain"/>
    <property type="match status" value="2"/>
</dbReference>
<evidence type="ECO:0000256" key="5">
    <source>
        <dbReference type="HAMAP-Rule" id="MF_01024"/>
    </source>
</evidence>
<dbReference type="PANTHER" id="PTHR21256">
    <property type="entry name" value="HISTIDINOL DEHYDROGENASE HDH"/>
    <property type="match status" value="1"/>
</dbReference>
<dbReference type="InterPro" id="IPR022695">
    <property type="entry name" value="Histidinol_DH_monofunct"/>
</dbReference>
<comment type="pathway">
    <text evidence="5">Amino-acid biosynthesis; L-histidine biosynthesis; L-histidine from 5-phospho-alpha-D-ribose 1-diphosphate: step 9/9.</text>
</comment>
<feature type="binding site" evidence="5">
    <location>
        <position position="424"/>
    </location>
    <ligand>
        <name>Zn(2+)</name>
        <dbReference type="ChEBI" id="CHEBI:29105"/>
    </ligand>
</feature>
<proteinExistence type="inferred from homology"/>
<dbReference type="NCBIfam" id="TIGR00069">
    <property type="entry name" value="hisD"/>
    <property type="match status" value="1"/>
</dbReference>
<evidence type="ECO:0000313" key="8">
    <source>
        <dbReference type="EMBL" id="MBE4749132.1"/>
    </source>
</evidence>
<dbReference type="PIRSF" id="PIRSF000099">
    <property type="entry name" value="Histidinol_dh"/>
    <property type="match status" value="1"/>
</dbReference>
<keyword evidence="9" id="KW-1185">Reference proteome</keyword>
<dbReference type="InterPro" id="IPR001692">
    <property type="entry name" value="Histidinol_DH_CS"/>
</dbReference>
<comment type="caution">
    <text evidence="8">The sequence shown here is derived from an EMBL/GenBank/DDBJ whole genome shotgun (WGS) entry which is preliminary data.</text>
</comment>
<feature type="binding site" evidence="5">
    <location>
        <position position="365"/>
    </location>
    <ligand>
        <name>substrate</name>
    </ligand>
</feature>
<keyword evidence="2 5" id="KW-0479">Metal-binding</keyword>
<feature type="binding site" evidence="5">
    <location>
        <position position="424"/>
    </location>
    <ligand>
        <name>substrate</name>
    </ligand>
</feature>
<keyword evidence="5" id="KW-0368">Histidine biosynthesis</keyword>
<evidence type="ECO:0000256" key="2">
    <source>
        <dbReference type="ARBA" id="ARBA00022723"/>
    </source>
</evidence>
<evidence type="ECO:0000256" key="4">
    <source>
        <dbReference type="ARBA" id="ARBA00023002"/>
    </source>
</evidence>
<dbReference type="RefSeq" id="WP_193348532.1">
    <property type="nucleotide sequence ID" value="NZ_JAAIYO010000003.1"/>
</dbReference>
<keyword evidence="3 5" id="KW-0862">Zinc</keyword>
<dbReference type="Gene3D" id="1.20.5.1300">
    <property type="match status" value="1"/>
</dbReference>
<feature type="binding site" evidence="5">
    <location>
        <position position="263"/>
    </location>
    <ligand>
        <name>Zn(2+)</name>
        <dbReference type="ChEBI" id="CHEBI:29105"/>
    </ligand>
</feature>
<gene>
    <name evidence="5 8" type="primary">hisD</name>
    <name evidence="8" type="ORF">G4177_13265</name>
</gene>
<evidence type="ECO:0000313" key="9">
    <source>
        <dbReference type="Proteomes" id="UP001516472"/>
    </source>
</evidence>
<evidence type="ECO:0000256" key="3">
    <source>
        <dbReference type="ARBA" id="ARBA00022833"/>
    </source>
</evidence>
<dbReference type="PRINTS" id="PR00083">
    <property type="entry name" value="HOLDHDRGNASE"/>
</dbReference>
<name>A0ABR9PMI3_9BACT</name>
<comment type="cofactor">
    <cofactor evidence="5">
        <name>Zn(2+)</name>
        <dbReference type="ChEBI" id="CHEBI:29105"/>
    </cofactor>
    <text evidence="5">Binds 1 zinc ion per subunit.</text>
</comment>
<dbReference type="CDD" id="cd06572">
    <property type="entry name" value="Histidinol_dh"/>
    <property type="match status" value="1"/>
</dbReference>
<comment type="caution">
    <text evidence="5">Lacks conserved residue(s) required for the propagation of feature annotation.</text>
</comment>
<feature type="binding site" evidence="5">
    <location>
        <position position="332"/>
    </location>
    <ligand>
        <name>substrate</name>
    </ligand>
</feature>
<dbReference type="InterPro" id="IPR016161">
    <property type="entry name" value="Ald_DH/histidinol_DH"/>
</dbReference>
<dbReference type="PANTHER" id="PTHR21256:SF2">
    <property type="entry name" value="HISTIDINE BIOSYNTHESIS TRIFUNCTIONAL PROTEIN"/>
    <property type="match status" value="1"/>
</dbReference>
<evidence type="ECO:0000256" key="7">
    <source>
        <dbReference type="RuleBase" id="RU004175"/>
    </source>
</evidence>
<keyword evidence="4 5" id="KW-0560">Oxidoreductase</keyword>
<feature type="binding site" evidence="5">
    <location>
        <position position="263"/>
    </location>
    <ligand>
        <name>substrate</name>
    </ligand>
</feature>
<dbReference type="Pfam" id="PF00815">
    <property type="entry name" value="Histidinol_dh"/>
    <property type="match status" value="1"/>
</dbReference>
<protein>
    <recommendedName>
        <fullName evidence="5">Histidinol dehydrogenase</fullName>
        <shortName evidence="5">HDH</shortName>
        <ecNumber evidence="5">1.1.1.23</ecNumber>
    </recommendedName>
</protein>
<evidence type="ECO:0000256" key="1">
    <source>
        <dbReference type="ARBA" id="ARBA00010178"/>
    </source>
</evidence>
<comment type="similarity">
    <text evidence="1 5 6 7">Belongs to the histidinol dehydrogenase family.</text>
</comment>
<feature type="active site" description="Proton acceptor" evidence="5">
    <location>
        <position position="331"/>
    </location>
</feature>
<dbReference type="HAMAP" id="MF_01024">
    <property type="entry name" value="HisD"/>
    <property type="match status" value="1"/>
</dbReference>
<comment type="catalytic activity">
    <reaction evidence="5">
        <text>L-histidinol + 2 NAD(+) + H2O = L-histidine + 2 NADH + 3 H(+)</text>
        <dbReference type="Rhea" id="RHEA:20641"/>
        <dbReference type="ChEBI" id="CHEBI:15377"/>
        <dbReference type="ChEBI" id="CHEBI:15378"/>
        <dbReference type="ChEBI" id="CHEBI:57540"/>
        <dbReference type="ChEBI" id="CHEBI:57595"/>
        <dbReference type="ChEBI" id="CHEBI:57699"/>
        <dbReference type="ChEBI" id="CHEBI:57945"/>
        <dbReference type="EC" id="1.1.1.23"/>
    </reaction>
</comment>
<evidence type="ECO:0000256" key="6">
    <source>
        <dbReference type="PIRNR" id="PIRNR000099"/>
    </source>
</evidence>
<feature type="binding site" evidence="5">
    <location>
        <position position="241"/>
    </location>
    <ligand>
        <name>substrate</name>
    </ligand>
</feature>
<sequence length="434" mass="45140">MSAPVLKYQGALAALTSEARRRLLERGGAECDTQVAARVQAIIARVREEGDRALFDFARQFDRVELEALEVPRARWDAALESLPSGVRAALERAARNIARAHAAQRPLAMEVETEPGVVVGRRPDPLGRVGVYAPGGRAVYPSSVLMGVVPAKVAGVGETIVCSPPGPDGLPSAGVLAAAALAGADRVFALGGAGAVAALAYGTRSVPRVDRIVGPGNAYVAAAKLQVVDAVAIDAPAGPSEILIVADGSARPDAVARELLAQAEHDPEACCVALVLGAPLAQEVRDAVERQARAAKRGDIVLSALGSRGAVLRIDSLEEAWPFVAEFAPEHLLIATATAEDDLSKVRNAGTVFVGQRASVAFGDYLTGANHVLPTAGLARAYSGLSVLDFYRWTTWQRVTPEAAAAMADDVGALADSEGLFAHADAARAWRLP</sequence>
<organism evidence="8 9">
    <name type="scientific">Corallococcus soli</name>
    <dbReference type="NCBI Taxonomy" id="2710757"/>
    <lineage>
        <taxon>Bacteria</taxon>
        <taxon>Pseudomonadati</taxon>
        <taxon>Myxococcota</taxon>
        <taxon>Myxococcia</taxon>
        <taxon>Myxococcales</taxon>
        <taxon>Cystobacterineae</taxon>
        <taxon>Myxococcaceae</taxon>
        <taxon>Corallococcus</taxon>
    </lineage>
</organism>
<feature type="active site" description="Proton acceptor" evidence="5">
    <location>
        <position position="332"/>
    </location>
</feature>
<dbReference type="EC" id="1.1.1.23" evidence="5"/>
<dbReference type="Proteomes" id="UP001516472">
    <property type="component" value="Unassembled WGS sequence"/>
</dbReference>
<feature type="binding site" evidence="5">
    <location>
        <position position="365"/>
    </location>
    <ligand>
        <name>Zn(2+)</name>
        <dbReference type="ChEBI" id="CHEBI:29105"/>
    </ligand>
</feature>
<feature type="binding site" evidence="5">
    <location>
        <position position="419"/>
    </location>
    <ligand>
        <name>substrate</name>
    </ligand>
</feature>
<dbReference type="PROSITE" id="PS00611">
    <property type="entry name" value="HISOL_DEHYDROGENASE"/>
    <property type="match status" value="1"/>
</dbReference>
<dbReference type="EMBL" id="JAAIYO010000003">
    <property type="protein sequence ID" value="MBE4749132.1"/>
    <property type="molecule type" value="Genomic_DNA"/>
</dbReference>
<accession>A0ABR9PMI3</accession>
<feature type="binding site" evidence="5">
    <location>
        <position position="266"/>
    </location>
    <ligand>
        <name>Zn(2+)</name>
        <dbReference type="ChEBI" id="CHEBI:29105"/>
    </ligand>
</feature>
<comment type="function">
    <text evidence="5">Catalyzes the sequential NAD-dependent oxidations of L-histidinol to L-histidinaldehyde and then to L-histidine.</text>
</comment>